<evidence type="ECO:0000256" key="1">
    <source>
        <dbReference type="ARBA" id="ARBA00004167"/>
    </source>
</evidence>
<evidence type="ECO:0000313" key="7">
    <source>
        <dbReference type="EMBL" id="MDF3834646.1"/>
    </source>
</evidence>
<accession>A0ABT6APW4</accession>
<dbReference type="PRINTS" id="PR01490">
    <property type="entry name" value="RTXTOXIND"/>
</dbReference>
<dbReference type="RefSeq" id="WP_276265638.1">
    <property type="nucleotide sequence ID" value="NZ_JARJLM010000288.1"/>
</dbReference>
<dbReference type="InterPro" id="IPR058982">
    <property type="entry name" value="Beta-barrel_AprE"/>
</dbReference>
<gene>
    <name evidence="7" type="ORF">P3W85_17010</name>
</gene>
<proteinExistence type="predicted"/>
<evidence type="ECO:0000256" key="3">
    <source>
        <dbReference type="ARBA" id="ARBA00022989"/>
    </source>
</evidence>
<dbReference type="PANTHER" id="PTHR30386">
    <property type="entry name" value="MEMBRANE FUSION SUBUNIT OF EMRAB-TOLC MULTIDRUG EFFLUX PUMP"/>
    <property type="match status" value="1"/>
</dbReference>
<dbReference type="Gene3D" id="2.40.50.100">
    <property type="match status" value="1"/>
</dbReference>
<keyword evidence="8" id="KW-1185">Reference proteome</keyword>
<sequence>MRARPSLLPHFAWICLLTALAALLAGGFALRIEKIVRSEGYVKTIDPISHVVAPITGRIRSLHVVEGQVIAKDEILLTIDPDANGLSIAQAKVRHMRAAAEYAAYSGKRAIAMHVSDEEALAVDAIHRRIAAERKALQAQASELERQLEEATASLEVERATLRRLQSLEPTIVARFRLNEQLVKEGFLAPITLLSLKQETIDASQQIKISEAKAERATREVQRRRASLLAHSADVLRIESGRTTESHAEMIQAKLELDKLTALSAVTVVRAPIGGIVEQLSDKLWSNSIRNGERLFSIVPTSSSFEIALLVRNEDFPFVRVGQPVDVKFDAFPYTIYGSKKATVKATSRNTLASESDASSYKILVGLDFASFQLGSTNIPLKSGMKVSGDIGVGLQRPIDIWLEPFFRLALEALRDSH</sequence>
<evidence type="ECO:0000259" key="6">
    <source>
        <dbReference type="Pfam" id="PF26002"/>
    </source>
</evidence>
<evidence type="ECO:0000313" key="8">
    <source>
        <dbReference type="Proteomes" id="UP001216674"/>
    </source>
</evidence>
<evidence type="ECO:0000256" key="2">
    <source>
        <dbReference type="ARBA" id="ARBA00022692"/>
    </source>
</evidence>
<keyword evidence="3" id="KW-1133">Transmembrane helix</keyword>
<organism evidence="7 8">
    <name type="scientific">Cupriavidus basilensis</name>
    <dbReference type="NCBI Taxonomy" id="68895"/>
    <lineage>
        <taxon>Bacteria</taxon>
        <taxon>Pseudomonadati</taxon>
        <taxon>Pseudomonadota</taxon>
        <taxon>Betaproteobacteria</taxon>
        <taxon>Burkholderiales</taxon>
        <taxon>Burkholderiaceae</taxon>
        <taxon>Cupriavidus</taxon>
    </lineage>
</organism>
<dbReference type="Proteomes" id="UP001216674">
    <property type="component" value="Unassembled WGS sequence"/>
</dbReference>
<dbReference type="Gene3D" id="1.10.287.470">
    <property type="entry name" value="Helix hairpin bin"/>
    <property type="match status" value="1"/>
</dbReference>
<keyword evidence="2" id="KW-0812">Transmembrane</keyword>
<keyword evidence="5" id="KW-0175">Coiled coil</keyword>
<dbReference type="Gene3D" id="2.40.30.170">
    <property type="match status" value="1"/>
</dbReference>
<keyword evidence="4" id="KW-0472">Membrane</keyword>
<evidence type="ECO:0000256" key="4">
    <source>
        <dbReference type="ARBA" id="ARBA00023136"/>
    </source>
</evidence>
<dbReference type="Pfam" id="PF26002">
    <property type="entry name" value="Beta-barrel_AprE"/>
    <property type="match status" value="1"/>
</dbReference>
<feature type="domain" description="AprE-like beta-barrel" evidence="6">
    <location>
        <begin position="307"/>
        <end position="392"/>
    </location>
</feature>
<feature type="coiled-coil region" evidence="5">
    <location>
        <begin position="127"/>
        <end position="168"/>
    </location>
</feature>
<evidence type="ECO:0000256" key="5">
    <source>
        <dbReference type="SAM" id="Coils"/>
    </source>
</evidence>
<dbReference type="InterPro" id="IPR050739">
    <property type="entry name" value="MFP"/>
</dbReference>
<dbReference type="PANTHER" id="PTHR30386:SF26">
    <property type="entry name" value="TRANSPORT PROTEIN COMB"/>
    <property type="match status" value="1"/>
</dbReference>
<name>A0ABT6APW4_9BURK</name>
<comment type="caution">
    <text evidence="7">The sequence shown here is derived from an EMBL/GenBank/DDBJ whole genome shotgun (WGS) entry which is preliminary data.</text>
</comment>
<dbReference type="EMBL" id="JARJLM010000288">
    <property type="protein sequence ID" value="MDF3834646.1"/>
    <property type="molecule type" value="Genomic_DNA"/>
</dbReference>
<reference evidence="7 8" key="1">
    <citation type="submission" date="2023-03" db="EMBL/GenBank/DDBJ databases">
        <title>Draft assemblies of triclosan tolerant bacteria isolated from returned activated sludge.</title>
        <authorList>
            <person name="Van Hamelsveld S."/>
        </authorList>
    </citation>
    <scope>NUCLEOTIDE SEQUENCE [LARGE SCALE GENOMIC DNA]</scope>
    <source>
        <strain evidence="7 8">GW210010_S58</strain>
    </source>
</reference>
<protein>
    <submittedName>
        <fullName evidence="7">HlyD family efflux transporter periplasmic adaptor subunit</fullName>
    </submittedName>
</protein>
<comment type="subcellular location">
    <subcellularLocation>
        <location evidence="1">Membrane</location>
        <topology evidence="1">Single-pass membrane protein</topology>
    </subcellularLocation>
</comment>